<evidence type="ECO:0000313" key="5">
    <source>
        <dbReference type="EMBL" id="PHJ23120.1"/>
    </source>
</evidence>
<gene>
    <name evidence="5" type="ORF">CSUI_003027</name>
</gene>
<dbReference type="OrthoDB" id="30179at2759"/>
<dbReference type="VEuPathDB" id="ToxoDB:CSUI_003027"/>
<sequence length="90" mass="10575">MEEEKAKQAIEEKKRQAEQEEKMLRANPLLMQEGEGGGEGGFKTGGVKRRWDDEVVFRNQAKNPPKHTKQFINDPVRSEFHKKFLSKYIW</sequence>
<dbReference type="EMBL" id="MIGC01001288">
    <property type="protein sequence ID" value="PHJ23120.1"/>
    <property type="molecule type" value="Genomic_DNA"/>
</dbReference>
<name>A0A2C6KRU5_9APIC</name>
<evidence type="ECO:0000256" key="1">
    <source>
        <dbReference type="ARBA" id="ARBA00006644"/>
    </source>
</evidence>
<dbReference type="InterPro" id="IPR006973">
    <property type="entry name" value="Cwf_Cwc_15"/>
</dbReference>
<evidence type="ECO:0000256" key="3">
    <source>
        <dbReference type="ARBA" id="ARBA00023187"/>
    </source>
</evidence>
<dbReference type="Proteomes" id="UP000221165">
    <property type="component" value="Unassembled WGS sequence"/>
</dbReference>
<dbReference type="PANTHER" id="PTHR12718:SF2">
    <property type="entry name" value="SPLICEOSOME-ASSOCIATED PROTEIN CWC15 HOMOLOG"/>
    <property type="match status" value="1"/>
</dbReference>
<dbReference type="PANTHER" id="PTHR12718">
    <property type="entry name" value="CELL CYCLE CONTROL PROTEIN CWF15"/>
    <property type="match status" value="1"/>
</dbReference>
<dbReference type="GO" id="GO:0045292">
    <property type="term" value="P:mRNA cis splicing, via spliceosome"/>
    <property type="evidence" value="ECO:0007669"/>
    <property type="project" value="TreeGrafter"/>
</dbReference>
<evidence type="ECO:0000256" key="4">
    <source>
        <dbReference type="SAM" id="MobiDB-lite"/>
    </source>
</evidence>
<dbReference type="GO" id="GO:0003723">
    <property type="term" value="F:RNA binding"/>
    <property type="evidence" value="ECO:0007669"/>
    <property type="project" value="TreeGrafter"/>
</dbReference>
<organism evidence="5 6">
    <name type="scientific">Cystoisospora suis</name>
    <dbReference type="NCBI Taxonomy" id="483139"/>
    <lineage>
        <taxon>Eukaryota</taxon>
        <taxon>Sar</taxon>
        <taxon>Alveolata</taxon>
        <taxon>Apicomplexa</taxon>
        <taxon>Conoidasida</taxon>
        <taxon>Coccidia</taxon>
        <taxon>Eucoccidiorida</taxon>
        <taxon>Eimeriorina</taxon>
        <taxon>Sarcocystidae</taxon>
        <taxon>Cystoisospora</taxon>
    </lineage>
</organism>
<feature type="region of interest" description="Disordered" evidence="4">
    <location>
        <begin position="1"/>
        <end position="21"/>
    </location>
</feature>
<keyword evidence="3" id="KW-0508">mRNA splicing</keyword>
<keyword evidence="2" id="KW-0507">mRNA processing</keyword>
<dbReference type="GO" id="GO:0071013">
    <property type="term" value="C:catalytic step 2 spliceosome"/>
    <property type="evidence" value="ECO:0007669"/>
    <property type="project" value="TreeGrafter"/>
</dbReference>
<comment type="similarity">
    <text evidence="1">Belongs to the CWC15 family.</text>
</comment>
<dbReference type="RefSeq" id="XP_067924797.1">
    <property type="nucleotide sequence ID" value="XM_068063225.1"/>
</dbReference>
<evidence type="ECO:0000256" key="2">
    <source>
        <dbReference type="ARBA" id="ARBA00022664"/>
    </source>
</evidence>
<proteinExistence type="inferred from homology"/>
<evidence type="ECO:0000313" key="6">
    <source>
        <dbReference type="Proteomes" id="UP000221165"/>
    </source>
</evidence>
<dbReference type="GeneID" id="94426436"/>
<keyword evidence="6" id="KW-1185">Reference proteome</keyword>
<dbReference type="AlphaFoldDB" id="A0A2C6KRU5"/>
<reference evidence="5 6" key="1">
    <citation type="journal article" date="2017" name="Int. J. Parasitol.">
        <title>The genome of the protozoan parasite Cystoisospora suis and a reverse vaccinology approach to identify vaccine candidates.</title>
        <authorList>
            <person name="Palmieri N."/>
            <person name="Shrestha A."/>
            <person name="Ruttkowski B."/>
            <person name="Beck T."/>
            <person name="Vogl C."/>
            <person name="Tomley F."/>
            <person name="Blake D.P."/>
            <person name="Joachim A."/>
        </authorList>
    </citation>
    <scope>NUCLEOTIDE SEQUENCE [LARGE SCALE GENOMIC DNA]</scope>
    <source>
        <strain evidence="5 6">Wien I</strain>
    </source>
</reference>
<accession>A0A2C6KRU5</accession>
<dbReference type="Pfam" id="PF04889">
    <property type="entry name" value="Cwf_Cwc_15"/>
    <property type="match status" value="1"/>
</dbReference>
<protein>
    <submittedName>
        <fullName evidence="5">Cwf15 cwc15 cell cycle control protein</fullName>
    </submittedName>
</protein>
<comment type="caution">
    <text evidence="5">The sequence shown here is derived from an EMBL/GenBank/DDBJ whole genome shotgun (WGS) entry which is preliminary data.</text>
</comment>